<dbReference type="Proteomes" id="UP000075243">
    <property type="component" value="Chromosome 3"/>
</dbReference>
<dbReference type="Gene3D" id="1.20.1280.50">
    <property type="match status" value="1"/>
</dbReference>
<dbReference type="EMBL" id="CM003605">
    <property type="protein sequence ID" value="KYP70432.1"/>
    <property type="molecule type" value="Genomic_DNA"/>
</dbReference>
<dbReference type="STRING" id="3821.A0A151TTM8"/>
<proteinExistence type="predicted"/>
<evidence type="ECO:0000259" key="2">
    <source>
        <dbReference type="PROSITE" id="PS50181"/>
    </source>
</evidence>
<gene>
    <name evidence="3" type="ORF">KK1_009651</name>
</gene>
<sequence>DHTMDIIGNICLLNLPEPILDCILKLLSPMELIEMSEVCTYLRDRCRSDPLWEEHVKKKWGRVIGGVAYEEWKWHITTAKEKGIDQLSQHGNQNRSLGSFYGTWPMLYLRSYLEDCNHLSSSLANCFMMTLYFSLENGKFWFPAQIYRVNLISLWVILIFSLTNSYWDSFTFLSFFFQGSLARDALVRYNSKTDNFEAREQNGGWHSVGSNIQWDILRVPPVDTPPCDRHISDCLQDLKPGDHIEIQRKSRREIAYDWWYAVIGHMESCSENEKLCRCGDSEKLIVEFKQYYNGSRMRRVMLLRNGEQSGETTAYYGGIRKLHSAEEIQRWEKLLPPHQTPVYIA</sequence>
<reference evidence="3 4" key="1">
    <citation type="journal article" date="2012" name="Nat. Biotechnol.">
        <title>Draft genome sequence of pigeonpea (Cajanus cajan), an orphan legume crop of resource-poor farmers.</title>
        <authorList>
            <person name="Varshney R.K."/>
            <person name="Chen W."/>
            <person name="Li Y."/>
            <person name="Bharti A.K."/>
            <person name="Saxena R.K."/>
            <person name="Schlueter J.A."/>
            <person name="Donoghue M.T."/>
            <person name="Azam S."/>
            <person name="Fan G."/>
            <person name="Whaley A.M."/>
            <person name="Farmer A.D."/>
            <person name="Sheridan J."/>
            <person name="Iwata A."/>
            <person name="Tuteja R."/>
            <person name="Penmetsa R.V."/>
            <person name="Wu W."/>
            <person name="Upadhyaya H.D."/>
            <person name="Yang S.P."/>
            <person name="Shah T."/>
            <person name="Saxena K.B."/>
            <person name="Michael T."/>
            <person name="McCombie W.R."/>
            <person name="Yang B."/>
            <person name="Zhang G."/>
            <person name="Yang H."/>
            <person name="Wang J."/>
            <person name="Spillane C."/>
            <person name="Cook D.R."/>
            <person name="May G.D."/>
            <person name="Xu X."/>
            <person name="Jackson S.A."/>
        </authorList>
    </citation>
    <scope>NUCLEOTIDE SEQUENCE [LARGE SCALE GENOMIC DNA]</scope>
    <source>
        <strain evidence="4">cv. Asha</strain>
    </source>
</reference>
<dbReference type="AlphaFoldDB" id="A0A151TTM8"/>
<dbReference type="InterPro" id="IPR036047">
    <property type="entry name" value="F-box-like_dom_sf"/>
</dbReference>
<organism evidence="3 4">
    <name type="scientific">Cajanus cajan</name>
    <name type="common">Pigeon pea</name>
    <name type="synonym">Cajanus indicus</name>
    <dbReference type="NCBI Taxonomy" id="3821"/>
    <lineage>
        <taxon>Eukaryota</taxon>
        <taxon>Viridiplantae</taxon>
        <taxon>Streptophyta</taxon>
        <taxon>Embryophyta</taxon>
        <taxon>Tracheophyta</taxon>
        <taxon>Spermatophyta</taxon>
        <taxon>Magnoliopsida</taxon>
        <taxon>eudicotyledons</taxon>
        <taxon>Gunneridae</taxon>
        <taxon>Pentapetalae</taxon>
        <taxon>rosids</taxon>
        <taxon>fabids</taxon>
        <taxon>Fabales</taxon>
        <taxon>Fabaceae</taxon>
        <taxon>Papilionoideae</taxon>
        <taxon>50 kb inversion clade</taxon>
        <taxon>NPAAA clade</taxon>
        <taxon>indigoferoid/millettioid clade</taxon>
        <taxon>Phaseoleae</taxon>
        <taxon>Cajanus</taxon>
    </lineage>
</organism>
<keyword evidence="4" id="KW-1185">Reference proteome</keyword>
<feature type="domain" description="F-box" evidence="2">
    <location>
        <begin position="9"/>
        <end position="55"/>
    </location>
</feature>
<keyword evidence="1" id="KW-1133">Transmembrane helix</keyword>
<dbReference type="PROSITE" id="PS50181">
    <property type="entry name" value="FBOX"/>
    <property type="match status" value="1"/>
</dbReference>
<evidence type="ECO:0000313" key="4">
    <source>
        <dbReference type="Proteomes" id="UP000075243"/>
    </source>
</evidence>
<keyword evidence="1" id="KW-0812">Transmembrane</keyword>
<dbReference type="InterPro" id="IPR001810">
    <property type="entry name" value="F-box_dom"/>
</dbReference>
<name>A0A151TTM8_CAJCA</name>
<dbReference type="SUPFAM" id="SSF81383">
    <property type="entry name" value="F-box domain"/>
    <property type="match status" value="1"/>
</dbReference>
<dbReference type="OMA" id="MESCSEN"/>
<keyword evidence="1" id="KW-0472">Membrane</keyword>
<dbReference type="PANTHER" id="PTHR31482:SF11">
    <property type="entry name" value="CYCLIN-LIKE F-BOX"/>
    <property type="match status" value="1"/>
</dbReference>
<evidence type="ECO:0000256" key="1">
    <source>
        <dbReference type="SAM" id="Phobius"/>
    </source>
</evidence>
<evidence type="ECO:0000313" key="3">
    <source>
        <dbReference type="EMBL" id="KYP70432.1"/>
    </source>
</evidence>
<accession>A0A151TTM8</accession>
<dbReference type="Gramene" id="C.cajan_09384.t">
    <property type="protein sequence ID" value="C.cajan_09384.t"/>
    <property type="gene ID" value="C.cajan_09384"/>
</dbReference>
<dbReference type="PANTHER" id="PTHR31482">
    <property type="entry name" value="ESTS AU081301(E20138)"/>
    <property type="match status" value="1"/>
</dbReference>
<feature type="non-terminal residue" evidence="3">
    <location>
        <position position="1"/>
    </location>
</feature>
<protein>
    <submittedName>
        <fullName evidence="3">F-box protein At2g26850 family</fullName>
    </submittedName>
</protein>
<feature type="transmembrane region" description="Helical" evidence="1">
    <location>
        <begin position="147"/>
        <end position="167"/>
    </location>
</feature>
<dbReference type="Pfam" id="PF00646">
    <property type="entry name" value="F-box"/>
    <property type="match status" value="1"/>
</dbReference>